<protein>
    <submittedName>
        <fullName evidence="7">LysR family transcriptional regulator</fullName>
    </submittedName>
</protein>
<keyword evidence="8" id="KW-1185">Reference proteome</keyword>
<dbReference type="InterPro" id="IPR050176">
    <property type="entry name" value="LTTR"/>
</dbReference>
<evidence type="ECO:0000313" key="7">
    <source>
        <dbReference type="EMBL" id="APT88984.1"/>
    </source>
</evidence>
<evidence type="ECO:0000256" key="3">
    <source>
        <dbReference type="ARBA" id="ARBA00023125"/>
    </source>
</evidence>
<evidence type="ECO:0000256" key="4">
    <source>
        <dbReference type="ARBA" id="ARBA00023159"/>
    </source>
</evidence>
<dbReference type="GO" id="GO:0003700">
    <property type="term" value="F:DNA-binding transcription factor activity"/>
    <property type="evidence" value="ECO:0007669"/>
    <property type="project" value="InterPro"/>
</dbReference>
<dbReference type="NCBIfam" id="TIGR03298">
    <property type="entry name" value="argP"/>
    <property type="match status" value="1"/>
</dbReference>
<dbReference type="InterPro" id="IPR017685">
    <property type="entry name" value="ArgP"/>
</dbReference>
<evidence type="ECO:0000313" key="8">
    <source>
        <dbReference type="Proteomes" id="UP000185434"/>
    </source>
</evidence>
<keyword evidence="3" id="KW-0238">DNA-binding</keyword>
<evidence type="ECO:0000259" key="6">
    <source>
        <dbReference type="PROSITE" id="PS50931"/>
    </source>
</evidence>
<dbReference type="AlphaFoldDB" id="A0A1L7CT04"/>
<dbReference type="Pfam" id="PF00126">
    <property type="entry name" value="HTH_1"/>
    <property type="match status" value="1"/>
</dbReference>
<dbReference type="OrthoDB" id="3252676at2"/>
<dbReference type="EMBL" id="CP009247">
    <property type="protein sequence ID" value="APT88984.1"/>
    <property type="molecule type" value="Genomic_DNA"/>
</dbReference>
<organism evidence="7 8">
    <name type="scientific">Corynebacterium frankenforstense DSM 45800</name>
    <dbReference type="NCBI Taxonomy" id="1437875"/>
    <lineage>
        <taxon>Bacteria</taxon>
        <taxon>Bacillati</taxon>
        <taxon>Actinomycetota</taxon>
        <taxon>Actinomycetes</taxon>
        <taxon>Mycobacteriales</taxon>
        <taxon>Corynebacteriaceae</taxon>
        <taxon>Corynebacterium</taxon>
    </lineage>
</organism>
<gene>
    <name evidence="7" type="ORF">CFRA_06665</name>
</gene>
<feature type="domain" description="HTH lysR-type" evidence="6">
    <location>
        <begin position="1"/>
        <end position="57"/>
    </location>
</feature>
<dbReference type="SUPFAM" id="SSF53850">
    <property type="entry name" value="Periplasmic binding protein-like II"/>
    <property type="match status" value="1"/>
</dbReference>
<dbReference type="Proteomes" id="UP000185434">
    <property type="component" value="Chromosome"/>
</dbReference>
<keyword evidence="2" id="KW-0805">Transcription regulation</keyword>
<dbReference type="GO" id="GO:0003677">
    <property type="term" value="F:DNA binding"/>
    <property type="evidence" value="ECO:0007669"/>
    <property type="project" value="UniProtKB-KW"/>
</dbReference>
<proteinExistence type="inferred from homology"/>
<dbReference type="RefSeq" id="WP_075663965.1">
    <property type="nucleotide sequence ID" value="NZ_CP009247.1"/>
</dbReference>
<comment type="similarity">
    <text evidence="1">Belongs to the LysR transcriptional regulatory family.</text>
</comment>
<keyword evidence="5" id="KW-0804">Transcription</keyword>
<sequence length="289" mass="31343">MNPTHLETLLALVEEGSFEAAAAALGVSPSAVSQRVKAMERDAGRVLVRRTSPVGVTDAGEVLVQAARRMALLQAEAESQLSGRLERVPLSVAVNADSLATWFRPVFAAAAAWGDVALRLRVEDEAHTLALLRRGDVIGAVTREPRAVSGCEVVGLGVMRYRAVATPELRARYSTHEGMDWAHMPALRFGPTDALQDDDLTGRLGRRVPRRRRISHVPSSEAFVEAARAGLGWALLAEPQARPLLLARELVALDDQVLEVPLYWQCWRLESRVLGQLTDAVVAAAAEIN</sequence>
<name>A0A1L7CT04_9CORY</name>
<dbReference type="PROSITE" id="PS50931">
    <property type="entry name" value="HTH_LYSR"/>
    <property type="match status" value="1"/>
</dbReference>
<dbReference type="PANTHER" id="PTHR30579">
    <property type="entry name" value="TRANSCRIPTIONAL REGULATOR"/>
    <property type="match status" value="1"/>
</dbReference>
<keyword evidence="4" id="KW-0010">Activator</keyword>
<dbReference type="InterPro" id="IPR005119">
    <property type="entry name" value="LysR_subst-bd"/>
</dbReference>
<dbReference type="InterPro" id="IPR036390">
    <property type="entry name" value="WH_DNA-bd_sf"/>
</dbReference>
<dbReference type="SUPFAM" id="SSF46785">
    <property type="entry name" value="Winged helix' DNA-binding domain"/>
    <property type="match status" value="1"/>
</dbReference>
<dbReference type="InterPro" id="IPR036388">
    <property type="entry name" value="WH-like_DNA-bd_sf"/>
</dbReference>
<dbReference type="InterPro" id="IPR000847">
    <property type="entry name" value="LysR_HTH_N"/>
</dbReference>
<dbReference type="NCBIfam" id="NF002964">
    <property type="entry name" value="PRK03635.1"/>
    <property type="match status" value="1"/>
</dbReference>
<evidence type="ECO:0000256" key="1">
    <source>
        <dbReference type="ARBA" id="ARBA00009437"/>
    </source>
</evidence>
<dbReference type="Gene3D" id="3.40.190.290">
    <property type="match status" value="1"/>
</dbReference>
<accession>A0A1L7CT04</accession>
<evidence type="ECO:0000256" key="5">
    <source>
        <dbReference type="ARBA" id="ARBA00023163"/>
    </source>
</evidence>
<reference evidence="7 8" key="1">
    <citation type="submission" date="2014-08" db="EMBL/GenBank/DDBJ databases">
        <title>Complete genome sequence of Corynebacterium frankenforstense ST18(T) (=DSM 45800(T)), isolated from raw cow milk.</title>
        <authorList>
            <person name="Ruckert C."/>
            <person name="Albersmeier A."/>
            <person name="Winkler A."/>
            <person name="Lipski A."/>
            <person name="Kalinowski J."/>
        </authorList>
    </citation>
    <scope>NUCLEOTIDE SEQUENCE [LARGE SCALE GENOMIC DNA]</scope>
    <source>
        <strain evidence="7 8">ST18</strain>
    </source>
</reference>
<dbReference type="STRING" id="1437875.CFRA_06665"/>
<dbReference type="PANTHER" id="PTHR30579:SF2">
    <property type="entry name" value="HTH-TYPE TRANSCRIPTIONAL REGULATOR ARGP"/>
    <property type="match status" value="1"/>
</dbReference>
<dbReference type="Gene3D" id="1.10.10.10">
    <property type="entry name" value="Winged helix-like DNA-binding domain superfamily/Winged helix DNA-binding domain"/>
    <property type="match status" value="1"/>
</dbReference>
<evidence type="ECO:0000256" key="2">
    <source>
        <dbReference type="ARBA" id="ARBA00023015"/>
    </source>
</evidence>
<dbReference type="Pfam" id="PF03466">
    <property type="entry name" value="LysR_substrate"/>
    <property type="match status" value="1"/>
</dbReference>
<dbReference type="KEGG" id="cfk:CFRA_06665"/>